<protein>
    <submittedName>
        <fullName evidence="2">Uncharacterized protein</fullName>
    </submittedName>
</protein>
<evidence type="ECO:0000313" key="2">
    <source>
        <dbReference type="EMBL" id="KAG6651580.1"/>
    </source>
</evidence>
<evidence type="ECO:0000313" key="3">
    <source>
        <dbReference type="Proteomes" id="UP000811609"/>
    </source>
</evidence>
<name>A0A8T1QAQ2_CARIL</name>
<feature type="region of interest" description="Disordered" evidence="1">
    <location>
        <begin position="28"/>
        <end position="120"/>
    </location>
</feature>
<sequence length="276" mass="32914">MSRCMPFPPPGYLWNGVEGEALTELIKLNRERVEAEKERKEEKRRREKERKKRREDDEIIEEMQSRKSRHKDGRNKRSREKSDNQRKRKHENSSHTEELKQPMISYRSYDSSDNSQNRVREKNRWSANGYPNHGFIVHFDFQWQKHKDRAAQSIKPFCADPTWMDILVQEEFEMDFRTRKDQLCSTSRMPTAFAQKMASSAIRDRCQRPPQMEVVTDHEEAETGPASSSSESALQVESQYRALIVNWVPPPLQTDHHKFDDQEWLFQRTQPRSDMT</sequence>
<feature type="compositionally biased region" description="Basic and acidic residues" evidence="1">
    <location>
        <begin position="80"/>
        <end position="100"/>
    </location>
</feature>
<keyword evidence="3" id="KW-1185">Reference proteome</keyword>
<dbReference type="AlphaFoldDB" id="A0A8T1QAQ2"/>
<feature type="compositionally biased region" description="Basic and acidic residues" evidence="1">
    <location>
        <begin position="28"/>
        <end position="41"/>
    </location>
</feature>
<dbReference type="PANTHER" id="PTHR34660:SF7">
    <property type="entry name" value="DNA LIGASE-LIKE PROTEIN"/>
    <property type="match status" value="1"/>
</dbReference>
<comment type="caution">
    <text evidence="2">The sequence shown here is derived from an EMBL/GenBank/DDBJ whole genome shotgun (WGS) entry which is preliminary data.</text>
</comment>
<dbReference type="Proteomes" id="UP000811609">
    <property type="component" value="Chromosome 6"/>
</dbReference>
<feature type="compositionally biased region" description="Basic residues" evidence="1">
    <location>
        <begin position="66"/>
        <end position="79"/>
    </location>
</feature>
<gene>
    <name evidence="2" type="ORF">CIPAW_06G122100</name>
</gene>
<organism evidence="2 3">
    <name type="scientific">Carya illinoinensis</name>
    <name type="common">Pecan</name>
    <dbReference type="NCBI Taxonomy" id="32201"/>
    <lineage>
        <taxon>Eukaryota</taxon>
        <taxon>Viridiplantae</taxon>
        <taxon>Streptophyta</taxon>
        <taxon>Embryophyta</taxon>
        <taxon>Tracheophyta</taxon>
        <taxon>Spermatophyta</taxon>
        <taxon>Magnoliopsida</taxon>
        <taxon>eudicotyledons</taxon>
        <taxon>Gunneridae</taxon>
        <taxon>Pentapetalae</taxon>
        <taxon>rosids</taxon>
        <taxon>fabids</taxon>
        <taxon>Fagales</taxon>
        <taxon>Juglandaceae</taxon>
        <taxon>Carya</taxon>
    </lineage>
</organism>
<dbReference type="EMBL" id="CM031814">
    <property type="protein sequence ID" value="KAG6651580.1"/>
    <property type="molecule type" value="Genomic_DNA"/>
</dbReference>
<accession>A0A8T1QAQ2</accession>
<feature type="compositionally biased region" description="Polar residues" evidence="1">
    <location>
        <begin position="108"/>
        <end position="117"/>
    </location>
</feature>
<dbReference type="PANTHER" id="PTHR34660">
    <property type="entry name" value="MYB-LIKE PROTEIN X"/>
    <property type="match status" value="1"/>
</dbReference>
<proteinExistence type="predicted"/>
<feature type="compositionally biased region" description="Basic residues" evidence="1">
    <location>
        <begin position="42"/>
        <end position="53"/>
    </location>
</feature>
<evidence type="ECO:0000256" key="1">
    <source>
        <dbReference type="SAM" id="MobiDB-lite"/>
    </source>
</evidence>
<reference evidence="2" key="1">
    <citation type="submission" date="2020-12" db="EMBL/GenBank/DDBJ databases">
        <title>WGS assembly of Carya illinoinensis cv. Pawnee.</title>
        <authorList>
            <person name="Platts A."/>
            <person name="Shu S."/>
            <person name="Wright S."/>
            <person name="Barry K."/>
            <person name="Edger P."/>
            <person name="Pires J.C."/>
            <person name="Schmutz J."/>
        </authorList>
    </citation>
    <scope>NUCLEOTIDE SEQUENCE</scope>
    <source>
        <tissue evidence="2">Leaf</tissue>
    </source>
</reference>